<dbReference type="InterPro" id="IPR011711">
    <property type="entry name" value="GntR_C"/>
</dbReference>
<dbReference type="KEGG" id="fal:FRAAL3465"/>
<dbReference type="SUPFAM" id="SSF46785">
    <property type="entry name" value="Winged helix' DNA-binding domain"/>
    <property type="match status" value="1"/>
</dbReference>
<feature type="domain" description="HTH gntR-type" evidence="4">
    <location>
        <begin position="1"/>
        <end position="69"/>
    </location>
</feature>
<name>Q0RK50_FRAAA</name>
<dbReference type="InterPro" id="IPR036388">
    <property type="entry name" value="WH-like_DNA-bd_sf"/>
</dbReference>
<dbReference type="Gene3D" id="1.10.10.10">
    <property type="entry name" value="Winged helix-like DNA-binding domain superfamily/Winged helix DNA-binding domain"/>
    <property type="match status" value="1"/>
</dbReference>
<dbReference type="Pfam" id="PF00392">
    <property type="entry name" value="GntR"/>
    <property type="match status" value="1"/>
</dbReference>
<dbReference type="CDD" id="cd07377">
    <property type="entry name" value="WHTH_GntR"/>
    <property type="match status" value="1"/>
</dbReference>
<dbReference type="PRINTS" id="PR00035">
    <property type="entry name" value="HTHGNTR"/>
</dbReference>
<accession>Q0RK50</accession>
<dbReference type="InterPro" id="IPR036390">
    <property type="entry name" value="WH_DNA-bd_sf"/>
</dbReference>
<dbReference type="InterPro" id="IPR000524">
    <property type="entry name" value="Tscrpt_reg_HTH_GntR"/>
</dbReference>
<protein>
    <submittedName>
        <fullName evidence="5">GntR-family transcriptional regulator</fullName>
    </submittedName>
</protein>
<dbReference type="RefSeq" id="WP_011604609.1">
    <property type="nucleotide sequence ID" value="NC_008278.1"/>
</dbReference>
<dbReference type="EMBL" id="CT573213">
    <property type="protein sequence ID" value="CAJ62109.1"/>
    <property type="molecule type" value="Genomic_DNA"/>
</dbReference>
<dbReference type="GO" id="GO:0003700">
    <property type="term" value="F:DNA-binding transcription factor activity"/>
    <property type="evidence" value="ECO:0007669"/>
    <property type="project" value="InterPro"/>
</dbReference>
<dbReference type="SMART" id="SM00895">
    <property type="entry name" value="FCD"/>
    <property type="match status" value="1"/>
</dbReference>
<proteinExistence type="predicted"/>
<dbReference type="Pfam" id="PF07729">
    <property type="entry name" value="FCD"/>
    <property type="match status" value="1"/>
</dbReference>
<dbReference type="PANTHER" id="PTHR43537:SF24">
    <property type="entry name" value="GLUCONATE OPERON TRANSCRIPTIONAL REPRESSOR"/>
    <property type="match status" value="1"/>
</dbReference>
<evidence type="ECO:0000313" key="5">
    <source>
        <dbReference type="EMBL" id="CAJ62109.1"/>
    </source>
</evidence>
<dbReference type="AlphaFoldDB" id="Q0RK50"/>
<evidence type="ECO:0000256" key="1">
    <source>
        <dbReference type="ARBA" id="ARBA00023015"/>
    </source>
</evidence>
<dbReference type="Proteomes" id="UP000000657">
    <property type="component" value="Chromosome"/>
</dbReference>
<dbReference type="HOGENOM" id="CLU_017584_9_0_11"/>
<dbReference type="eggNOG" id="COG2186">
    <property type="taxonomic scope" value="Bacteria"/>
</dbReference>
<dbReference type="PANTHER" id="PTHR43537">
    <property type="entry name" value="TRANSCRIPTIONAL REGULATOR, GNTR FAMILY"/>
    <property type="match status" value="1"/>
</dbReference>
<evidence type="ECO:0000256" key="2">
    <source>
        <dbReference type="ARBA" id="ARBA00023125"/>
    </source>
</evidence>
<dbReference type="STRING" id="326424.FRAAL3465"/>
<organism evidence="5 6">
    <name type="scientific">Frankia alni (strain DSM 45986 / CECT 9034 / ACN14a)</name>
    <dbReference type="NCBI Taxonomy" id="326424"/>
    <lineage>
        <taxon>Bacteria</taxon>
        <taxon>Bacillati</taxon>
        <taxon>Actinomycetota</taxon>
        <taxon>Actinomycetes</taxon>
        <taxon>Frankiales</taxon>
        <taxon>Frankiaceae</taxon>
        <taxon>Frankia</taxon>
    </lineage>
</organism>
<dbReference type="SUPFAM" id="SSF48008">
    <property type="entry name" value="GntR ligand-binding domain-like"/>
    <property type="match status" value="1"/>
</dbReference>
<evidence type="ECO:0000259" key="4">
    <source>
        <dbReference type="PROSITE" id="PS50949"/>
    </source>
</evidence>
<keyword evidence="2" id="KW-0238">DNA-binding</keyword>
<keyword evidence="6" id="KW-1185">Reference proteome</keyword>
<dbReference type="InterPro" id="IPR008920">
    <property type="entry name" value="TF_FadR/GntR_C"/>
</dbReference>
<dbReference type="Gene3D" id="1.20.120.530">
    <property type="entry name" value="GntR ligand-binding domain-like"/>
    <property type="match status" value="1"/>
</dbReference>
<dbReference type="PROSITE" id="PS50949">
    <property type="entry name" value="HTH_GNTR"/>
    <property type="match status" value="1"/>
</dbReference>
<sequence>MAELVASDLRQAIVRNTLAEGQALPPEAVLMGQYGVSRPTLREALRILEAESLITVRRGAGGGARVQSPNPAVAARYAGLVLEHRATTIADVWDARLLLEPPTAAALARRRTRADLRALRALLAEHDAATERVQGVRLHNEFHTLVVRLAGNETLALLITLLGEIINRTTWTRVEADLGTPELARAERGTVRVHAMLVDLVEAGDATGAQDLWRRHLAAGARYLGQGGRDEATLDLLGRPGEPGAPIDSDGWLAG</sequence>
<evidence type="ECO:0000313" key="6">
    <source>
        <dbReference type="Proteomes" id="UP000000657"/>
    </source>
</evidence>
<dbReference type="GO" id="GO:0003677">
    <property type="term" value="F:DNA binding"/>
    <property type="evidence" value="ECO:0007669"/>
    <property type="project" value="UniProtKB-KW"/>
</dbReference>
<gene>
    <name evidence="5" type="ordered locus">FRAAL3465</name>
</gene>
<evidence type="ECO:0000256" key="3">
    <source>
        <dbReference type="ARBA" id="ARBA00023163"/>
    </source>
</evidence>
<keyword evidence="1" id="KW-0805">Transcription regulation</keyword>
<reference evidence="5 6" key="1">
    <citation type="journal article" date="2007" name="Genome Res.">
        <title>Genome characteristics of facultatively symbiotic Frankia sp. strains reflect host range and host plant biogeography.</title>
        <authorList>
            <person name="Normand P."/>
            <person name="Lapierre P."/>
            <person name="Tisa L.S."/>
            <person name="Gogarten J.P."/>
            <person name="Alloisio N."/>
            <person name="Bagnarol E."/>
            <person name="Bassi C.A."/>
            <person name="Berry A.M."/>
            <person name="Bickhart D.M."/>
            <person name="Choisne N."/>
            <person name="Couloux A."/>
            <person name="Cournoyer B."/>
            <person name="Cruveiller S."/>
            <person name="Daubin V."/>
            <person name="Demange N."/>
            <person name="Francino M.P."/>
            <person name="Goltsman E."/>
            <person name="Huang Y."/>
            <person name="Kopp O.R."/>
            <person name="Labarre L."/>
            <person name="Lapidus A."/>
            <person name="Lavire C."/>
            <person name="Marechal J."/>
            <person name="Martinez M."/>
            <person name="Mastronunzio J.E."/>
            <person name="Mullin B.C."/>
            <person name="Niemann J."/>
            <person name="Pujic P."/>
            <person name="Rawnsley T."/>
            <person name="Rouy Z."/>
            <person name="Schenowitz C."/>
            <person name="Sellstedt A."/>
            <person name="Tavares F."/>
            <person name="Tomkins J.P."/>
            <person name="Vallenet D."/>
            <person name="Valverde C."/>
            <person name="Wall L.G."/>
            <person name="Wang Y."/>
            <person name="Medigue C."/>
            <person name="Benson D.R."/>
        </authorList>
    </citation>
    <scope>NUCLEOTIDE SEQUENCE [LARGE SCALE GENOMIC DNA]</scope>
    <source>
        <strain evidence="6">DSM 45986 / CECT 9034 / ACN14a</strain>
    </source>
</reference>
<keyword evidence="3" id="KW-0804">Transcription</keyword>
<dbReference type="SMART" id="SM00345">
    <property type="entry name" value="HTH_GNTR"/>
    <property type="match status" value="1"/>
</dbReference>